<protein>
    <submittedName>
        <fullName evidence="1">Uncharacterized protein</fullName>
    </submittedName>
</protein>
<gene>
    <name evidence="1" type="ORF">CISIN_1g046076mg</name>
</gene>
<dbReference type="Proteomes" id="UP000027120">
    <property type="component" value="Unassembled WGS sequence"/>
</dbReference>
<proteinExistence type="predicted"/>
<organism evidence="1 2">
    <name type="scientific">Citrus sinensis</name>
    <name type="common">Sweet orange</name>
    <name type="synonym">Citrus aurantium var. sinensis</name>
    <dbReference type="NCBI Taxonomy" id="2711"/>
    <lineage>
        <taxon>Eukaryota</taxon>
        <taxon>Viridiplantae</taxon>
        <taxon>Streptophyta</taxon>
        <taxon>Embryophyta</taxon>
        <taxon>Tracheophyta</taxon>
        <taxon>Spermatophyta</taxon>
        <taxon>Magnoliopsida</taxon>
        <taxon>eudicotyledons</taxon>
        <taxon>Gunneridae</taxon>
        <taxon>Pentapetalae</taxon>
        <taxon>rosids</taxon>
        <taxon>malvids</taxon>
        <taxon>Sapindales</taxon>
        <taxon>Rutaceae</taxon>
        <taxon>Aurantioideae</taxon>
        <taxon>Citrus</taxon>
    </lineage>
</organism>
<accession>A0A067D2E5</accession>
<evidence type="ECO:0000313" key="2">
    <source>
        <dbReference type="Proteomes" id="UP000027120"/>
    </source>
</evidence>
<dbReference type="AlphaFoldDB" id="A0A067D2E5"/>
<reference evidence="1 2" key="1">
    <citation type="submission" date="2014-04" db="EMBL/GenBank/DDBJ databases">
        <authorList>
            <consortium name="International Citrus Genome Consortium"/>
            <person name="Gmitter F."/>
            <person name="Chen C."/>
            <person name="Farmerie W."/>
            <person name="Harkins T."/>
            <person name="Desany B."/>
            <person name="Mohiuddin M."/>
            <person name="Kodira C."/>
            <person name="Borodovsky M."/>
            <person name="Lomsadze A."/>
            <person name="Burns P."/>
            <person name="Jenkins J."/>
            <person name="Prochnik S."/>
            <person name="Shu S."/>
            <person name="Chapman J."/>
            <person name="Pitluck S."/>
            <person name="Schmutz J."/>
            <person name="Rokhsar D."/>
        </authorList>
    </citation>
    <scope>NUCLEOTIDE SEQUENCE</scope>
</reference>
<sequence>MYGRLLIYRPFLLIVRQSVLKKIELIYKIFYLYIYKFYNRIWHALNVSLTLMYININHLQNKLSIF</sequence>
<dbReference type="SMR" id="A0A067D2E5"/>
<keyword evidence="2" id="KW-1185">Reference proteome</keyword>
<dbReference type="EMBL" id="KK792376">
    <property type="protein sequence ID" value="KDO36978.1"/>
    <property type="molecule type" value="Genomic_DNA"/>
</dbReference>
<name>A0A067D2E5_CITSI</name>
<evidence type="ECO:0000313" key="1">
    <source>
        <dbReference type="EMBL" id="KDO36978.1"/>
    </source>
</evidence>